<dbReference type="AlphaFoldDB" id="A0A7M4DSP7"/>
<dbReference type="PROSITE" id="PS50983">
    <property type="entry name" value="FE_B12_PBP"/>
    <property type="match status" value="1"/>
</dbReference>
<dbReference type="InterPro" id="IPR002491">
    <property type="entry name" value="ABC_transptr_periplasmic_BD"/>
</dbReference>
<dbReference type="Gene3D" id="3.40.50.1980">
    <property type="entry name" value="Nitrogenase molybdenum iron protein domain"/>
    <property type="match status" value="2"/>
</dbReference>
<dbReference type="PANTHER" id="PTHR30532:SF28">
    <property type="entry name" value="PETROBACTIN-BINDING PROTEIN YCLQ"/>
    <property type="match status" value="1"/>
</dbReference>
<keyword evidence="4 5" id="KW-0732">Signal</keyword>
<evidence type="ECO:0000313" key="7">
    <source>
        <dbReference type="EMBL" id="VZO40491.1"/>
    </source>
</evidence>
<evidence type="ECO:0000256" key="4">
    <source>
        <dbReference type="ARBA" id="ARBA00022729"/>
    </source>
</evidence>
<evidence type="ECO:0000256" key="2">
    <source>
        <dbReference type="ARBA" id="ARBA00008814"/>
    </source>
</evidence>
<dbReference type="InterPro" id="IPR051313">
    <property type="entry name" value="Bact_iron-sidero_bind"/>
</dbReference>
<organism evidence="7 8">
    <name type="scientific">Occultella aeris</name>
    <dbReference type="NCBI Taxonomy" id="2761496"/>
    <lineage>
        <taxon>Bacteria</taxon>
        <taxon>Bacillati</taxon>
        <taxon>Actinomycetota</taxon>
        <taxon>Actinomycetes</taxon>
        <taxon>Micrococcales</taxon>
        <taxon>Ruaniaceae</taxon>
        <taxon>Occultella</taxon>
    </lineage>
</organism>
<comment type="subcellular location">
    <subcellularLocation>
        <location evidence="1">Cell envelope</location>
    </subcellularLocation>
</comment>
<name>A0A7M4DSP7_9MICO</name>
<feature type="signal peptide" evidence="5">
    <location>
        <begin position="1"/>
        <end position="41"/>
    </location>
</feature>
<evidence type="ECO:0000313" key="8">
    <source>
        <dbReference type="Proteomes" id="UP000419743"/>
    </source>
</evidence>
<dbReference type="PROSITE" id="PS51257">
    <property type="entry name" value="PROKAR_LIPOPROTEIN"/>
    <property type="match status" value="1"/>
</dbReference>
<dbReference type="EMBL" id="CACRYJ010000071">
    <property type="protein sequence ID" value="VZO40491.1"/>
    <property type="molecule type" value="Genomic_DNA"/>
</dbReference>
<gene>
    <name evidence="7" type="primary">yclQ</name>
    <name evidence="7" type="ORF">HALOF300_05195</name>
</gene>
<evidence type="ECO:0000256" key="5">
    <source>
        <dbReference type="SAM" id="SignalP"/>
    </source>
</evidence>
<keyword evidence="8" id="KW-1185">Reference proteome</keyword>
<dbReference type="SUPFAM" id="SSF53807">
    <property type="entry name" value="Helical backbone' metal receptor"/>
    <property type="match status" value="1"/>
</dbReference>
<evidence type="ECO:0000259" key="6">
    <source>
        <dbReference type="PROSITE" id="PS50983"/>
    </source>
</evidence>
<evidence type="ECO:0000256" key="1">
    <source>
        <dbReference type="ARBA" id="ARBA00004196"/>
    </source>
</evidence>
<dbReference type="Proteomes" id="UP000419743">
    <property type="component" value="Unassembled WGS sequence"/>
</dbReference>
<evidence type="ECO:0000256" key="3">
    <source>
        <dbReference type="ARBA" id="ARBA00022448"/>
    </source>
</evidence>
<protein>
    <submittedName>
        <fullName evidence="7">Putative ABC transporter solute-binding protein YclQ</fullName>
    </submittedName>
</protein>
<feature type="domain" description="Fe/B12 periplasmic-binding" evidence="6">
    <location>
        <begin position="75"/>
        <end position="346"/>
    </location>
</feature>
<dbReference type="GO" id="GO:1901678">
    <property type="term" value="P:iron coordination entity transport"/>
    <property type="evidence" value="ECO:0007669"/>
    <property type="project" value="UniProtKB-ARBA"/>
</dbReference>
<reference evidence="7 8" key="1">
    <citation type="submission" date="2019-11" db="EMBL/GenBank/DDBJ databases">
        <authorList>
            <person name="Criscuolo A."/>
        </authorList>
    </citation>
    <scope>NUCLEOTIDE SEQUENCE [LARGE SCALE GENOMIC DNA]</scope>
    <source>
        <strain evidence="7">CIP111667</strain>
    </source>
</reference>
<comment type="caution">
    <text evidence="7">The sequence shown here is derived from an EMBL/GenBank/DDBJ whole genome shotgun (WGS) entry which is preliminary data.</text>
</comment>
<feature type="chain" id="PRO_5029690216" evidence="5">
    <location>
        <begin position="42"/>
        <end position="346"/>
    </location>
</feature>
<dbReference type="GO" id="GO:0030288">
    <property type="term" value="C:outer membrane-bounded periplasmic space"/>
    <property type="evidence" value="ECO:0007669"/>
    <property type="project" value="TreeGrafter"/>
</dbReference>
<proteinExistence type="inferred from homology"/>
<dbReference type="PANTHER" id="PTHR30532">
    <property type="entry name" value="IRON III DICITRATE-BINDING PERIPLASMIC PROTEIN"/>
    <property type="match status" value="1"/>
</dbReference>
<accession>A0A7M4DSP7</accession>
<keyword evidence="3" id="KW-0813">Transport</keyword>
<sequence>MSPRPTLAHAPSSRRATRGLVAALAAACVLALAACGGEATAGDETTAEDVTTAEATSVEVEDNNGTQTIDLPLESIVATDNRTFETLSDWGVELSAAAVSLMPDTIAYTQDETIIDLGNHNEPDLEAVVAVAPDLIVNGQRFAQYHDDFVDLAPDAVILELDPRDGEPFDSELRRQITVLGEVFGHQDDAEQLIADFDAAIARVEAAYSADSTVMAVNTSGGEIGYIAPGIGRALGPLFDIFGFTPALEVPEGTDDHQGDDISVEAIADSNPDWILVMDRDAAISADDPAYVPGAEILEGSEALANVTAVTEGNIVYMPADTYTNEGIQTYTEFLNTLADALEGKA</sequence>
<comment type="similarity">
    <text evidence="2">Belongs to the bacterial solute-binding protein 8 family.</text>
</comment>
<dbReference type="Pfam" id="PF01497">
    <property type="entry name" value="Peripla_BP_2"/>
    <property type="match status" value="1"/>
</dbReference>
<dbReference type="RefSeq" id="WP_156743757.1">
    <property type="nucleotide sequence ID" value="NZ_CACRYJ010000071.1"/>
</dbReference>